<dbReference type="RefSeq" id="WP_196283054.1">
    <property type="nucleotide sequence ID" value="NZ_JADQDQ010000007.1"/>
</dbReference>
<dbReference type="EMBL" id="JADQDQ010000007">
    <property type="protein sequence ID" value="MBF9238672.1"/>
    <property type="molecule type" value="Genomic_DNA"/>
</dbReference>
<comment type="caution">
    <text evidence="5">The sequence shown here is derived from an EMBL/GenBank/DDBJ whole genome shotgun (WGS) entry which is preliminary data.</text>
</comment>
<dbReference type="Proteomes" id="UP000597617">
    <property type="component" value="Unassembled WGS sequence"/>
</dbReference>
<dbReference type="InterPro" id="IPR026444">
    <property type="entry name" value="Secre_tail"/>
</dbReference>
<evidence type="ECO:0000256" key="1">
    <source>
        <dbReference type="ARBA" id="ARBA00005445"/>
    </source>
</evidence>
<organism evidence="5 6">
    <name type="scientific">Hymenobacter jeongseonensis</name>
    <dbReference type="NCBI Taxonomy" id="2791027"/>
    <lineage>
        <taxon>Bacteria</taxon>
        <taxon>Pseudomonadati</taxon>
        <taxon>Bacteroidota</taxon>
        <taxon>Cytophagia</taxon>
        <taxon>Cytophagales</taxon>
        <taxon>Hymenobacteraceae</taxon>
        <taxon>Hymenobacter</taxon>
    </lineage>
</organism>
<dbReference type="Pfam" id="PF18962">
    <property type="entry name" value="Por_Secre_tail"/>
    <property type="match status" value="1"/>
</dbReference>
<dbReference type="NCBIfam" id="TIGR04183">
    <property type="entry name" value="Por_Secre_tail"/>
    <property type="match status" value="1"/>
</dbReference>
<comment type="similarity">
    <text evidence="1">Belongs to the ice-binding protein family.</text>
</comment>
<gene>
    <name evidence="5" type="ORF">I2I05_14805</name>
</gene>
<feature type="domain" description="Secretion system C-terminal sorting" evidence="4">
    <location>
        <begin position="791"/>
        <end position="868"/>
    </location>
</feature>
<reference evidence="5 6" key="1">
    <citation type="submission" date="2020-11" db="EMBL/GenBank/DDBJ databases">
        <authorList>
            <person name="Kim M.K."/>
        </authorList>
    </citation>
    <scope>NUCLEOTIDE SEQUENCE [LARGE SCALE GENOMIC DNA]</scope>
    <source>
        <strain evidence="5 6">BT683</strain>
    </source>
</reference>
<name>A0ABS0IJX5_9BACT</name>
<feature type="chain" id="PRO_5046815833" evidence="3">
    <location>
        <begin position="24"/>
        <end position="869"/>
    </location>
</feature>
<keyword evidence="2 3" id="KW-0732">Signal</keyword>
<evidence type="ECO:0000256" key="3">
    <source>
        <dbReference type="SAM" id="SignalP"/>
    </source>
</evidence>
<accession>A0ABS0IJX5</accession>
<evidence type="ECO:0000256" key="2">
    <source>
        <dbReference type="ARBA" id="ARBA00022729"/>
    </source>
</evidence>
<sequence>MKQRLLLLLSFTLLLSSSHSSFGQNTPPPLGLAAGFAMFTAVGAIDNNGPSVINGDIGTDAGAFNGFPPGVINGAIHVADTRSTQAATAVQGAYGHMSAIVYNSLAIFGGTPAVTLTPGAYTVGGASTLAGTLILDGGNDPNATFYLQVTGALTTAQNSQVLLIRGANANNVYWQIGGLTTLGQNSVMQGTLLVDGAIIMIAGAQLTGRGLSREGAITLTSGTATLPSFLAAPVATSTVWLGNRTTNWFTTTNWSNGVPTSLLNAIVPTNTSPYPVIGSGDGMANNLTIGTGASLTMNGGTLDVKASLNNSGTISATAGTTSLSGITTQLIGGSGSTQFWSLNVANTAGALQTGAVSIHGVLAPASGNLTTNGRKLTLLSDAAGTALVDNSGTGRVNGNVTVQRYIASANSGLGYRHYSAPVSGSTVGDLATAGFAPEISQGSVYNTSATPATTTPFPTVFAYDQSRLATVTNNNSAFDKGFVVPASLASPLAVGQGYVVNISASQQVDFVGPLTNGTQTLNLSRNAAASANAAAAGWQLVGNPYPAPLDYSRVAASDRTGLDAAIYVYASSGPYTGSYRSYTNGIGNPVLPVAQGFFTRVSTSQTTGSLTFRNSQRLTTLNGTTFQRATADTRPLVQLELRAGNGNADMHYAYAETGGTPGFDAQYDALKLPNTTGLNLASVATTSESLAIDGRPTFTVATVLPLTVGVPAAGTYTLAAATLANLPASLDALLTDAATGQTVNLRLQPVYSFSVTSAQAAASITGRFTLHFAARIALANAHALMAAEVTLYPNPAHNTFTVLVPAIAGATLVQANLLNALGQVVRRQNAAMAATGARLAVEATGLAAGVYTLRLQVGATTLAKRVVIQ</sequence>
<evidence type="ECO:0000313" key="5">
    <source>
        <dbReference type="EMBL" id="MBF9238672.1"/>
    </source>
</evidence>
<protein>
    <submittedName>
        <fullName evidence="5">DUF3494 domain-containing protein</fullName>
    </submittedName>
</protein>
<evidence type="ECO:0000313" key="6">
    <source>
        <dbReference type="Proteomes" id="UP000597617"/>
    </source>
</evidence>
<proteinExistence type="inferred from homology"/>
<dbReference type="InterPro" id="IPR021884">
    <property type="entry name" value="Ice-bd_prot"/>
</dbReference>
<evidence type="ECO:0000259" key="4">
    <source>
        <dbReference type="Pfam" id="PF18962"/>
    </source>
</evidence>
<dbReference type="Pfam" id="PF11999">
    <property type="entry name" value="Ice_binding"/>
    <property type="match status" value="1"/>
</dbReference>
<feature type="signal peptide" evidence="3">
    <location>
        <begin position="1"/>
        <end position="23"/>
    </location>
</feature>
<keyword evidence="6" id="KW-1185">Reference proteome</keyword>